<accession>A0ABD0X431</accession>
<dbReference type="EMBL" id="JAGEUA010000003">
    <property type="protein sequence ID" value="KAL0993720.1"/>
    <property type="molecule type" value="Genomic_DNA"/>
</dbReference>
<name>A0ABD0X431_UMBPY</name>
<sequence>MLSNWRTRRNGFWCSQERRKNFILLTHMCMMILTLLHYITECSLLEQQIDGETLLGLTERMVERLFPVMKQQVTFMKKLNKLKNLETEVPQLSCTQQEPCENEVLFDSITKHTWYPNHKMYGDVSVCRPR</sequence>
<evidence type="ECO:0000313" key="3">
    <source>
        <dbReference type="Proteomes" id="UP001557470"/>
    </source>
</evidence>
<protein>
    <submittedName>
        <fullName evidence="2">Uncharacterized protein</fullName>
    </submittedName>
</protein>
<organism evidence="2 3">
    <name type="scientific">Umbra pygmaea</name>
    <name type="common">Eastern mudminnow</name>
    <dbReference type="NCBI Taxonomy" id="75934"/>
    <lineage>
        <taxon>Eukaryota</taxon>
        <taxon>Metazoa</taxon>
        <taxon>Chordata</taxon>
        <taxon>Craniata</taxon>
        <taxon>Vertebrata</taxon>
        <taxon>Euteleostomi</taxon>
        <taxon>Actinopterygii</taxon>
        <taxon>Neopterygii</taxon>
        <taxon>Teleostei</taxon>
        <taxon>Protacanthopterygii</taxon>
        <taxon>Esociformes</taxon>
        <taxon>Umbridae</taxon>
        <taxon>Umbra</taxon>
    </lineage>
</organism>
<dbReference type="Proteomes" id="UP001557470">
    <property type="component" value="Unassembled WGS sequence"/>
</dbReference>
<evidence type="ECO:0000313" key="2">
    <source>
        <dbReference type="EMBL" id="KAL0993720.1"/>
    </source>
</evidence>
<feature type="transmembrane region" description="Helical" evidence="1">
    <location>
        <begin position="21"/>
        <end position="39"/>
    </location>
</feature>
<reference evidence="2 3" key="1">
    <citation type="submission" date="2024-06" db="EMBL/GenBank/DDBJ databases">
        <authorList>
            <person name="Pan Q."/>
            <person name="Wen M."/>
            <person name="Jouanno E."/>
            <person name="Zahm M."/>
            <person name="Klopp C."/>
            <person name="Cabau C."/>
            <person name="Louis A."/>
            <person name="Berthelot C."/>
            <person name="Parey E."/>
            <person name="Roest Crollius H."/>
            <person name="Montfort J."/>
            <person name="Robinson-Rechavi M."/>
            <person name="Bouchez O."/>
            <person name="Lampietro C."/>
            <person name="Lopez Roques C."/>
            <person name="Donnadieu C."/>
            <person name="Postlethwait J."/>
            <person name="Bobe J."/>
            <person name="Verreycken H."/>
            <person name="Guiguen Y."/>
        </authorList>
    </citation>
    <scope>NUCLEOTIDE SEQUENCE [LARGE SCALE GENOMIC DNA]</scope>
    <source>
        <strain evidence="2">Up_M1</strain>
        <tissue evidence="2">Testis</tissue>
    </source>
</reference>
<keyword evidence="1" id="KW-0472">Membrane</keyword>
<dbReference type="AlphaFoldDB" id="A0ABD0X431"/>
<proteinExistence type="predicted"/>
<keyword evidence="1" id="KW-0812">Transmembrane</keyword>
<evidence type="ECO:0000256" key="1">
    <source>
        <dbReference type="SAM" id="Phobius"/>
    </source>
</evidence>
<gene>
    <name evidence="2" type="ORF">UPYG_G00112410</name>
</gene>
<keyword evidence="1" id="KW-1133">Transmembrane helix</keyword>
<comment type="caution">
    <text evidence="2">The sequence shown here is derived from an EMBL/GenBank/DDBJ whole genome shotgun (WGS) entry which is preliminary data.</text>
</comment>
<keyword evidence="3" id="KW-1185">Reference proteome</keyword>